<proteinExistence type="predicted"/>
<evidence type="ECO:0000313" key="10">
    <source>
        <dbReference type="Proteomes" id="UP001274896"/>
    </source>
</evidence>
<feature type="region of interest" description="Disordered" evidence="6">
    <location>
        <begin position="805"/>
        <end position="825"/>
    </location>
</feature>
<feature type="repeat" description="ANK" evidence="4">
    <location>
        <begin position="354"/>
        <end position="386"/>
    </location>
</feature>
<feature type="region of interest" description="Disordered" evidence="6">
    <location>
        <begin position="1498"/>
        <end position="1518"/>
    </location>
</feature>
<dbReference type="SMART" id="SM00454">
    <property type="entry name" value="SAM"/>
    <property type="match status" value="1"/>
</dbReference>
<dbReference type="FunFam" id="1.10.150.50:FF:000006">
    <property type="entry name" value="SH3 and multiple ankyrin repeat domains protein 2"/>
    <property type="match status" value="1"/>
</dbReference>
<dbReference type="CDD" id="cd11832">
    <property type="entry name" value="SH3_Shank"/>
    <property type="match status" value="1"/>
</dbReference>
<dbReference type="SUPFAM" id="SSF50156">
    <property type="entry name" value="PDZ domain-like"/>
    <property type="match status" value="1"/>
</dbReference>
<dbReference type="Gene3D" id="1.10.150.50">
    <property type="entry name" value="Transcription Factor, Ets-1"/>
    <property type="match status" value="1"/>
</dbReference>
<keyword evidence="10" id="KW-1185">Reference proteome</keyword>
<dbReference type="SMART" id="SM00326">
    <property type="entry name" value="SH3"/>
    <property type="match status" value="1"/>
</dbReference>
<dbReference type="GO" id="GO:0014069">
    <property type="term" value="C:postsynaptic density"/>
    <property type="evidence" value="ECO:0007669"/>
    <property type="project" value="UniProtKB-SubCell"/>
</dbReference>
<dbReference type="SMART" id="SM00248">
    <property type="entry name" value="ANK"/>
    <property type="match status" value="6"/>
</dbReference>
<evidence type="ECO:0000313" key="9">
    <source>
        <dbReference type="EMBL" id="KAK3551788.1"/>
    </source>
</evidence>
<feature type="compositionally biased region" description="Pro residues" evidence="6">
    <location>
        <begin position="1719"/>
        <end position="1730"/>
    </location>
</feature>
<dbReference type="Pfam" id="PF12796">
    <property type="entry name" value="Ank_2"/>
    <property type="match status" value="2"/>
</dbReference>
<feature type="region of interest" description="Disordered" evidence="6">
    <location>
        <begin position="453"/>
        <end position="515"/>
    </location>
</feature>
<feature type="non-terminal residue" evidence="9">
    <location>
        <position position="1843"/>
    </location>
</feature>
<dbReference type="InterPro" id="IPR013761">
    <property type="entry name" value="SAM/pointed_sf"/>
</dbReference>
<dbReference type="PROSITE" id="PS50105">
    <property type="entry name" value="SAM_DOMAIN"/>
    <property type="match status" value="1"/>
</dbReference>
<feature type="domain" description="SAM" evidence="8">
    <location>
        <begin position="1781"/>
        <end position="1843"/>
    </location>
</feature>
<comment type="caution">
    <text evidence="9">The sequence shown here is derived from an EMBL/GenBank/DDBJ whole genome shotgun (WGS) entry which is preliminary data.</text>
</comment>
<evidence type="ECO:0000256" key="6">
    <source>
        <dbReference type="SAM" id="MobiDB-lite"/>
    </source>
</evidence>
<accession>A0AAE0RDT3</accession>
<feature type="repeat" description="ANK" evidence="4">
    <location>
        <begin position="254"/>
        <end position="286"/>
    </location>
</feature>
<evidence type="ECO:0000259" key="7">
    <source>
        <dbReference type="PROSITE" id="PS50002"/>
    </source>
</evidence>
<dbReference type="Pfam" id="PF00536">
    <property type="entry name" value="SAM_1"/>
    <property type="match status" value="1"/>
</dbReference>
<dbReference type="InterPro" id="IPR001660">
    <property type="entry name" value="SAM"/>
</dbReference>
<dbReference type="PROSITE" id="PS50002">
    <property type="entry name" value="SH3"/>
    <property type="match status" value="1"/>
</dbReference>
<gene>
    <name evidence="9" type="ORF">QTP70_026217</name>
</gene>
<feature type="region of interest" description="Disordered" evidence="6">
    <location>
        <begin position="759"/>
        <end position="783"/>
    </location>
</feature>
<feature type="compositionally biased region" description="Basic and acidic residues" evidence="6">
    <location>
        <begin position="1106"/>
        <end position="1117"/>
    </location>
</feature>
<feature type="compositionally biased region" description="Pro residues" evidence="6">
    <location>
        <begin position="1166"/>
        <end position="1182"/>
    </location>
</feature>
<comment type="subcellular location">
    <subcellularLocation>
        <location evidence="3">Postsynaptic density</location>
    </subcellularLocation>
</comment>
<dbReference type="Proteomes" id="UP001274896">
    <property type="component" value="Unassembled WGS sequence"/>
</dbReference>
<protein>
    <recommendedName>
        <fullName evidence="11">SH3 and multiple ankyrin repeat domains protein 1</fullName>
    </recommendedName>
</protein>
<keyword evidence="2" id="KW-0770">Synapse</keyword>
<evidence type="ECO:0000259" key="8">
    <source>
        <dbReference type="PROSITE" id="PS50105"/>
    </source>
</evidence>
<reference evidence="9" key="1">
    <citation type="submission" date="2023-06" db="EMBL/GenBank/DDBJ databases">
        <title>Male Hemibagrus guttatus genome.</title>
        <authorList>
            <person name="Bian C."/>
        </authorList>
    </citation>
    <scope>NUCLEOTIDE SEQUENCE</scope>
    <source>
        <strain evidence="9">Male_cb2023</strain>
        <tissue evidence="9">Muscle</tissue>
    </source>
</reference>
<evidence type="ECO:0008006" key="11">
    <source>
        <dbReference type="Google" id="ProtNLM"/>
    </source>
</evidence>
<evidence type="ECO:0000256" key="4">
    <source>
        <dbReference type="PROSITE-ProRule" id="PRU00023"/>
    </source>
</evidence>
<dbReference type="Gene3D" id="2.30.30.40">
    <property type="entry name" value="SH3 Domains"/>
    <property type="match status" value="1"/>
</dbReference>
<dbReference type="CDD" id="cd09506">
    <property type="entry name" value="SAM_Shank1_2_3"/>
    <property type="match status" value="1"/>
</dbReference>
<dbReference type="EMBL" id="JAUCMX010000003">
    <property type="protein sequence ID" value="KAK3551788.1"/>
    <property type="molecule type" value="Genomic_DNA"/>
</dbReference>
<sequence>MTTMILGDMAQQRMLGKRFFTAPENKEVEDEAEEENRLNGMMDGQEENLIRGGTQTQEVKGEGLKPAAIVIGRQRGDRQQRIINPGQRGISANQAVLHHQPASHEMYHQTPANQQQLYKVLTNQQARRRHMERSMTTIGPLEDAHLNTMVFRIGIPDIKQTFRYKSRVYKQTNLDEKQLAKLHTKANLKKFLDYVQSGAVDKISKALDKGLDPNYHDPESGETPLTLAVISGLNVDGIRVLMLNGAHHDFRARDGLTPLHKAVRVHNQAALLTFLSLGVSPDYKDRCGLTPLYHSVLTGGDTSCSETLLYYRAHLGTRDENGWDETHQACQHGFAQHLEHLLFYGADITSQNASGNTALHISALYNKESCVRVLLYRGASKEVKNKHGQTPFQVAVMSGHFELGEIIKNHKDTDVVPFLESPKYAPQYVESGHALSVNMSLPHPHPLLRAKSENTMATPPDSVAPPMTTPATVQRRSSFALRSSSSPRGARTRSPSRGRVESDDKQKKQRGRHGVVQRRRLYSAVPGRVFIATRSHSAQGERELSLSKGDKVKVLSVGEGGFWEGTVKGRTGWFPAECVEEVLPQNEEKRPESRSEKAKRKLFRHYTVGTYDGLEVPSGRRKGGGGGGEGGGMAMGGYGKRDLSLPLSLSSSWPSVGPRNRSVWFIYSLLVIKLRLPLRSSLPLQHFLLFSIWSQWMRGVWPWRAGLRMGDFLIEVVCVNGMNVVKVGHRQVVNMIRQGGNSLMMKVVMVTRNPEIEEVPKKKASPWKKKLDQSESSQAPDKKRSVYQMALNKLDEILAAAQQTISTSDSQGHKGHGGHGGRKERNKGFYANEVCLVLLQSPLGEEAPHLWCSGQASDFFHFLAADRSSLRLLRSTSDNQGAGEEFFLRIVDKGQRRSMVEEREESKVSVAESRGREEKDSWSGRDERVQEATEEEEIEWRFRRQCFDQSGGVGVISSGPGYGSNYAQFSSSHTSQHGVMLRQKSVGVTEEERGHLHPPTMKLSRSLSVPGPDDIPPPPETSAPEPPVPVHRRPELMHNNPTHHAQMQIRAPSSRRVDADHSRRGGAKMGGLRRGSSSAAPTCDMPVAIAKTTGRRGGKGPLLKQRKVEEGVGRSEKNSIPIPTIIIKAPSTSSSGHSSQNSSVEAEPSPQLDDEEAEHHSTATIPEPPTALPPIPPTPFPPDVGGTAQRERERFRDSRRKSTSFFYSSEEDVLVEPDSAQLSQNEPAPKLRPSKSIDEGLFTSDAASMPPAFGLPQYASQHNTTFIHPLTGKVLDPSSPLSLALAARERALKDDRRSRKEERHFGRQFSTAAAFPIPHSSIHNSQQLSSSYMHQAQANIYLSGSSPTSTSHSPLSRPQSPRMLRLSDLPYYFHFFCPIHFLRPCIIAQAPPTFLPTTRPCVKASIISELSNKLQQLGGWQGQGSQQMQRFSEDLSSLIPAGHAQLLSSSQPLQRSLSPSMAPVPLSPINSKPLAPTITPNPLAPTITPNPLAQTISPNPLAITLPPNPLTPTPLTSTLSSNSLTTNIVPNPIAPSLTTNPALSSPLTPALTPTLTPQAPPYSNWTPSPSPLSFSHCPLSPPCLPHAPLSPLSLAHPPLSPPSYSHPPISPISLSHAPLSPSSVSYSPYPTSPKHRAKYRTKGLDLFSASDSRRSEAHIQRRRAPSPLISCSERPQPGPPRPSSLPLFPSASLYGSPFDLQAPLTPPSAAHPLAEHFFPPTPPLMPPSSPAPTSNPLLASHSLSPTHFLSGGSSPSSVSYLPPLTLPPPNRPFASKPLPYWTKYDVADWLTYLNLAEHRERFLDNEIDGSHLPSLTKEDFLDLGVSRVGHRMNIERALKRLTE</sequence>
<dbReference type="GO" id="GO:0043197">
    <property type="term" value="C:dendritic spine"/>
    <property type="evidence" value="ECO:0007669"/>
    <property type="project" value="TreeGrafter"/>
</dbReference>
<feature type="compositionally biased region" description="Low complexity" evidence="6">
    <location>
        <begin position="1131"/>
        <end position="1143"/>
    </location>
</feature>
<organism evidence="9 10">
    <name type="scientific">Hemibagrus guttatus</name>
    <dbReference type="NCBI Taxonomy" id="175788"/>
    <lineage>
        <taxon>Eukaryota</taxon>
        <taxon>Metazoa</taxon>
        <taxon>Chordata</taxon>
        <taxon>Craniata</taxon>
        <taxon>Vertebrata</taxon>
        <taxon>Euteleostomi</taxon>
        <taxon>Actinopterygii</taxon>
        <taxon>Neopterygii</taxon>
        <taxon>Teleostei</taxon>
        <taxon>Ostariophysi</taxon>
        <taxon>Siluriformes</taxon>
        <taxon>Bagridae</taxon>
        <taxon>Hemibagrus</taxon>
    </lineage>
</organism>
<feature type="region of interest" description="Disordered" evidence="6">
    <location>
        <begin position="987"/>
        <end position="1030"/>
    </location>
</feature>
<feature type="region of interest" description="Disordered" evidence="6">
    <location>
        <begin position="898"/>
        <end position="934"/>
    </location>
</feature>
<dbReference type="SUPFAM" id="SSF50044">
    <property type="entry name" value="SH3-domain"/>
    <property type="match status" value="1"/>
</dbReference>
<dbReference type="Pfam" id="PF07653">
    <property type="entry name" value="SH3_2"/>
    <property type="match status" value="1"/>
</dbReference>
<dbReference type="SUPFAM" id="SSF47769">
    <property type="entry name" value="SAM/Pointed domain"/>
    <property type="match status" value="1"/>
</dbReference>
<feature type="region of interest" description="Disordered" evidence="6">
    <location>
        <begin position="1648"/>
        <end position="1686"/>
    </location>
</feature>
<feature type="domain" description="SH3" evidence="7">
    <location>
        <begin position="525"/>
        <end position="584"/>
    </location>
</feature>
<dbReference type="GO" id="GO:0030160">
    <property type="term" value="F:synaptic receptor adaptor activity"/>
    <property type="evidence" value="ECO:0007669"/>
    <property type="project" value="TreeGrafter"/>
</dbReference>
<evidence type="ECO:0000256" key="5">
    <source>
        <dbReference type="PROSITE-ProRule" id="PRU00192"/>
    </source>
</evidence>
<dbReference type="PRINTS" id="PR01217">
    <property type="entry name" value="PRICHEXTENSN"/>
</dbReference>
<feature type="region of interest" description="Disordered" evidence="6">
    <location>
        <begin position="1043"/>
        <end position="1236"/>
    </location>
</feature>
<evidence type="ECO:0000256" key="1">
    <source>
        <dbReference type="ARBA" id="ARBA00022443"/>
    </source>
</evidence>
<dbReference type="PROSITE" id="PS50297">
    <property type="entry name" value="ANK_REP_REGION"/>
    <property type="match status" value="1"/>
</dbReference>
<dbReference type="InterPro" id="IPR051569">
    <property type="entry name" value="SHANK"/>
</dbReference>
<dbReference type="Gene3D" id="1.25.40.20">
    <property type="entry name" value="Ankyrin repeat-containing domain"/>
    <property type="match status" value="1"/>
</dbReference>
<dbReference type="PANTHER" id="PTHR24135:SF3">
    <property type="entry name" value="SH3 AND MULTIPLE ANKYRIN REPEAT DOMAINS PROTEIN 1"/>
    <property type="match status" value="1"/>
</dbReference>
<keyword evidence="4" id="KW-0040">ANK repeat</keyword>
<dbReference type="PANTHER" id="PTHR24135">
    <property type="entry name" value="SH3 AND MULTIPLE ANKYRIN REPEAT DOMAINS PROTEIN"/>
    <property type="match status" value="1"/>
</dbReference>
<dbReference type="InterPro" id="IPR001452">
    <property type="entry name" value="SH3_domain"/>
</dbReference>
<dbReference type="SUPFAM" id="SSF48403">
    <property type="entry name" value="Ankyrin repeat"/>
    <property type="match status" value="1"/>
</dbReference>
<dbReference type="FunFam" id="2.30.30.40:FF:000025">
    <property type="entry name" value="SH3 and multiple ankyrin repeat domains protein 2"/>
    <property type="match status" value="1"/>
</dbReference>
<feature type="compositionally biased region" description="Low complexity" evidence="6">
    <location>
        <begin position="475"/>
        <end position="488"/>
    </location>
</feature>
<evidence type="ECO:0000256" key="2">
    <source>
        <dbReference type="ARBA" id="ARBA00023018"/>
    </source>
</evidence>
<dbReference type="GO" id="GO:0035255">
    <property type="term" value="F:ionotropic glutamate receptor binding"/>
    <property type="evidence" value="ECO:0007669"/>
    <property type="project" value="TreeGrafter"/>
</dbReference>
<dbReference type="Gene3D" id="2.30.42.10">
    <property type="match status" value="1"/>
</dbReference>
<dbReference type="InterPro" id="IPR036770">
    <property type="entry name" value="Ankyrin_rpt-contain_sf"/>
</dbReference>
<dbReference type="InterPro" id="IPR036028">
    <property type="entry name" value="SH3-like_dom_sf"/>
</dbReference>
<dbReference type="PROSITE" id="PS50088">
    <property type="entry name" value="ANK_REPEAT"/>
    <property type="match status" value="2"/>
</dbReference>
<feature type="compositionally biased region" description="Pro residues" evidence="6">
    <location>
        <begin position="1013"/>
        <end position="1029"/>
    </location>
</feature>
<evidence type="ECO:0000256" key="3">
    <source>
        <dbReference type="ARBA" id="ARBA00034105"/>
    </source>
</evidence>
<name>A0AAE0RDT3_9TELE</name>
<feature type="compositionally biased region" description="Basic and acidic residues" evidence="6">
    <location>
        <begin position="898"/>
        <end position="931"/>
    </location>
</feature>
<dbReference type="InterPro" id="IPR002110">
    <property type="entry name" value="Ankyrin_rpt"/>
</dbReference>
<dbReference type="InterPro" id="IPR036034">
    <property type="entry name" value="PDZ_sf"/>
</dbReference>
<feature type="region of interest" description="Disordered" evidence="6">
    <location>
        <begin position="1705"/>
        <end position="1734"/>
    </location>
</feature>
<dbReference type="GO" id="GO:0045211">
    <property type="term" value="C:postsynaptic membrane"/>
    <property type="evidence" value="ECO:0007669"/>
    <property type="project" value="TreeGrafter"/>
</dbReference>
<keyword evidence="1 5" id="KW-0728">SH3 domain</keyword>